<dbReference type="InterPro" id="IPR050191">
    <property type="entry name" value="ATP-dep_DNA_ligase"/>
</dbReference>
<dbReference type="EC" id="6.5.1.1" evidence="2"/>
<dbReference type="CDD" id="cd07971">
    <property type="entry name" value="OBF_DNA_ligase_LigD"/>
    <property type="match status" value="1"/>
</dbReference>
<dbReference type="Pfam" id="PF04679">
    <property type="entry name" value="DNA_ligase_A_C"/>
    <property type="match status" value="1"/>
</dbReference>
<evidence type="ECO:0000256" key="1">
    <source>
        <dbReference type="ARBA" id="ARBA00007572"/>
    </source>
</evidence>
<dbReference type="Gene3D" id="2.40.50.140">
    <property type="entry name" value="Nucleic acid-binding proteins"/>
    <property type="match status" value="1"/>
</dbReference>
<dbReference type="Pfam" id="PF01068">
    <property type="entry name" value="DNA_ligase_A_M"/>
    <property type="match status" value="1"/>
</dbReference>
<reference evidence="6 7" key="1">
    <citation type="submission" date="2019-07" db="EMBL/GenBank/DDBJ databases">
        <title>Whole genome shotgun sequence of Reyranella soli NBRC 108950.</title>
        <authorList>
            <person name="Hosoyama A."/>
            <person name="Uohara A."/>
            <person name="Ohji S."/>
            <person name="Ichikawa N."/>
        </authorList>
    </citation>
    <scope>NUCLEOTIDE SEQUENCE [LARGE SCALE GENOMIC DNA]</scope>
    <source>
        <strain evidence="6 7">NBRC 108950</strain>
    </source>
</reference>
<evidence type="ECO:0000313" key="7">
    <source>
        <dbReference type="Proteomes" id="UP000321058"/>
    </source>
</evidence>
<dbReference type="CDD" id="cd07906">
    <property type="entry name" value="Adenylation_DNA_ligase_LigD_LigC"/>
    <property type="match status" value="1"/>
</dbReference>
<name>A0A512NNV8_9HYPH</name>
<evidence type="ECO:0000256" key="3">
    <source>
        <dbReference type="ARBA" id="ARBA00022598"/>
    </source>
</evidence>
<feature type="domain" description="ATP-dependent DNA ligase family profile" evidence="5">
    <location>
        <begin position="102"/>
        <end position="193"/>
    </location>
</feature>
<keyword evidence="7" id="KW-1185">Reference proteome</keyword>
<organism evidence="6 7">
    <name type="scientific">Reyranella soli</name>
    <dbReference type="NCBI Taxonomy" id="1230389"/>
    <lineage>
        <taxon>Bacteria</taxon>
        <taxon>Pseudomonadati</taxon>
        <taxon>Pseudomonadota</taxon>
        <taxon>Alphaproteobacteria</taxon>
        <taxon>Hyphomicrobiales</taxon>
        <taxon>Reyranellaceae</taxon>
        <taxon>Reyranella</taxon>
    </lineage>
</organism>
<comment type="catalytic activity">
    <reaction evidence="4">
        <text>ATP + (deoxyribonucleotide)n-3'-hydroxyl + 5'-phospho-(deoxyribonucleotide)m = (deoxyribonucleotide)n+m + AMP + diphosphate.</text>
        <dbReference type="EC" id="6.5.1.1"/>
    </reaction>
</comment>
<dbReference type="SUPFAM" id="SSF56091">
    <property type="entry name" value="DNA ligase/mRNA capping enzyme, catalytic domain"/>
    <property type="match status" value="1"/>
</dbReference>
<dbReference type="RefSeq" id="WP_170303696.1">
    <property type="nucleotide sequence ID" value="NZ_BKAJ01000173.1"/>
</dbReference>
<dbReference type="AlphaFoldDB" id="A0A512NNV8"/>
<dbReference type="Proteomes" id="UP000321058">
    <property type="component" value="Unassembled WGS sequence"/>
</dbReference>
<comment type="similarity">
    <text evidence="1">Belongs to the ATP-dependent DNA ligase family.</text>
</comment>
<evidence type="ECO:0000256" key="4">
    <source>
        <dbReference type="ARBA" id="ARBA00034003"/>
    </source>
</evidence>
<dbReference type="Gene3D" id="3.30.1490.70">
    <property type="match status" value="1"/>
</dbReference>
<dbReference type="InterPro" id="IPR012309">
    <property type="entry name" value="DNA_ligase_ATP-dep_C"/>
</dbReference>
<comment type="caution">
    <text evidence="6">The sequence shown here is derived from an EMBL/GenBank/DDBJ whole genome shotgun (WGS) entry which is preliminary data.</text>
</comment>
<dbReference type="NCBIfam" id="TIGR02779">
    <property type="entry name" value="NHEJ_ligase_lig"/>
    <property type="match status" value="1"/>
</dbReference>
<dbReference type="PANTHER" id="PTHR45674:SF4">
    <property type="entry name" value="DNA LIGASE 1"/>
    <property type="match status" value="1"/>
</dbReference>
<accession>A0A512NNV8</accession>
<dbReference type="InterPro" id="IPR012340">
    <property type="entry name" value="NA-bd_OB-fold"/>
</dbReference>
<dbReference type="GO" id="GO:0006281">
    <property type="term" value="P:DNA repair"/>
    <property type="evidence" value="ECO:0007669"/>
    <property type="project" value="InterPro"/>
</dbReference>
<dbReference type="InterPro" id="IPR014146">
    <property type="entry name" value="LigD_ligase_dom"/>
</dbReference>
<sequence>MGTTSRPPKWIKPQLTRLVDEAPAGGGWVHELKFDGYRMHARIDDRKAKLLTRTGLDWSHRYRRTIEALQSLRVKSAYIDGELCALNDHGVPVFSRLQAAMDEGRTDRLVFFAFDLLFLNGESTAQLPLIERKARLQRLFRKEIDGLRYTEHVAGDGPRFRAEACRLGLEGVISKRADRPYAPGDRGIWVKSKCLNREEFVVVGWTDPEGSRSHIGALLLGYYTEDGRLHYAGRAGTGMTEKELKRLAGVLAPLQIKSMPLAEAPPRDSRFGSPLKLSKVHWVKPELVVEVTYLTWTEDNLLRQVSYQAQRQDKPARQVVRPVPHPRRR</sequence>
<dbReference type="InterPro" id="IPR012310">
    <property type="entry name" value="DNA_ligase_ATP-dep_cent"/>
</dbReference>
<dbReference type="SUPFAM" id="SSF50249">
    <property type="entry name" value="Nucleic acid-binding proteins"/>
    <property type="match status" value="1"/>
</dbReference>
<dbReference type="GO" id="GO:0003910">
    <property type="term" value="F:DNA ligase (ATP) activity"/>
    <property type="evidence" value="ECO:0007669"/>
    <property type="project" value="UniProtKB-EC"/>
</dbReference>
<dbReference type="EMBL" id="BKAJ01000173">
    <property type="protein sequence ID" value="GEP60633.1"/>
    <property type="molecule type" value="Genomic_DNA"/>
</dbReference>
<evidence type="ECO:0000256" key="2">
    <source>
        <dbReference type="ARBA" id="ARBA00012727"/>
    </source>
</evidence>
<evidence type="ECO:0000313" key="6">
    <source>
        <dbReference type="EMBL" id="GEP60633.1"/>
    </source>
</evidence>
<dbReference type="GO" id="GO:0005524">
    <property type="term" value="F:ATP binding"/>
    <property type="evidence" value="ECO:0007669"/>
    <property type="project" value="InterPro"/>
</dbReference>
<protein>
    <recommendedName>
        <fullName evidence="2">DNA ligase (ATP)</fullName>
        <ecNumber evidence="2">6.5.1.1</ecNumber>
    </recommendedName>
</protein>
<dbReference type="Gene3D" id="3.30.470.30">
    <property type="entry name" value="DNA ligase/mRNA capping enzyme"/>
    <property type="match status" value="1"/>
</dbReference>
<dbReference type="PROSITE" id="PS50160">
    <property type="entry name" value="DNA_LIGASE_A3"/>
    <property type="match status" value="1"/>
</dbReference>
<evidence type="ECO:0000259" key="5">
    <source>
        <dbReference type="PROSITE" id="PS50160"/>
    </source>
</evidence>
<gene>
    <name evidence="6" type="ORF">RSO01_77990</name>
</gene>
<dbReference type="GO" id="GO:0006310">
    <property type="term" value="P:DNA recombination"/>
    <property type="evidence" value="ECO:0007669"/>
    <property type="project" value="InterPro"/>
</dbReference>
<proteinExistence type="inferred from homology"/>
<dbReference type="PANTHER" id="PTHR45674">
    <property type="entry name" value="DNA LIGASE 1/3 FAMILY MEMBER"/>
    <property type="match status" value="1"/>
</dbReference>
<keyword evidence="3" id="KW-0436">Ligase</keyword>